<dbReference type="PROSITE" id="PS51352">
    <property type="entry name" value="THIOREDOXIN_2"/>
    <property type="match status" value="1"/>
</dbReference>
<comment type="similarity">
    <text evidence="1">Belongs to the thioredoxin family.</text>
</comment>
<dbReference type="CDD" id="cd02947">
    <property type="entry name" value="TRX_family"/>
    <property type="match status" value="1"/>
</dbReference>
<evidence type="ECO:0000259" key="4">
    <source>
        <dbReference type="PROSITE" id="PS51352"/>
    </source>
</evidence>
<keyword evidence="6" id="KW-1185">Reference proteome</keyword>
<evidence type="ECO:0000256" key="3">
    <source>
        <dbReference type="SAM" id="SignalP"/>
    </source>
</evidence>
<dbReference type="InterPro" id="IPR013766">
    <property type="entry name" value="Thioredoxin_domain"/>
</dbReference>
<evidence type="ECO:0000313" key="6">
    <source>
        <dbReference type="Proteomes" id="UP000034947"/>
    </source>
</evidence>
<dbReference type="SUPFAM" id="SSF52833">
    <property type="entry name" value="Thioredoxin-like"/>
    <property type="match status" value="1"/>
</dbReference>
<evidence type="ECO:0000313" key="5">
    <source>
        <dbReference type="EMBL" id="KKK19912.1"/>
    </source>
</evidence>
<accession>A0A0F8X8H9</accession>
<dbReference type="PRINTS" id="PR00421">
    <property type="entry name" value="THIOREDOXIN"/>
</dbReference>
<dbReference type="VEuPathDB" id="FungiDB:P175DRAFT_0506857"/>
<feature type="signal peptide" evidence="3">
    <location>
        <begin position="1"/>
        <end position="22"/>
    </location>
</feature>
<organism evidence="5 6">
    <name type="scientific">Aspergillus ochraceoroseus</name>
    <dbReference type="NCBI Taxonomy" id="138278"/>
    <lineage>
        <taxon>Eukaryota</taxon>
        <taxon>Fungi</taxon>
        <taxon>Dikarya</taxon>
        <taxon>Ascomycota</taxon>
        <taxon>Pezizomycotina</taxon>
        <taxon>Eurotiomycetes</taxon>
        <taxon>Eurotiomycetidae</taxon>
        <taxon>Eurotiales</taxon>
        <taxon>Aspergillaceae</taxon>
        <taxon>Aspergillus</taxon>
        <taxon>Aspergillus subgen. Nidulantes</taxon>
    </lineage>
</organism>
<proteinExistence type="inferred from homology"/>
<evidence type="ECO:0000256" key="2">
    <source>
        <dbReference type="ARBA" id="ARBA00023157"/>
    </source>
</evidence>
<dbReference type="EMBL" id="JYKN01001571">
    <property type="protein sequence ID" value="KKK19912.1"/>
    <property type="molecule type" value="Genomic_DNA"/>
</dbReference>
<comment type="caution">
    <text evidence="5">The sequence shown here is derived from an EMBL/GenBank/DDBJ whole genome shotgun (WGS) entry which is preliminary data.</text>
</comment>
<protein>
    <recommendedName>
        <fullName evidence="4">Thioredoxin domain-containing protein</fullName>
    </recommendedName>
</protein>
<dbReference type="Proteomes" id="UP000034947">
    <property type="component" value="Unassembled WGS sequence"/>
</dbReference>
<feature type="domain" description="Thioredoxin" evidence="4">
    <location>
        <begin position="43"/>
        <end position="161"/>
    </location>
</feature>
<keyword evidence="3" id="KW-0732">Signal</keyword>
<keyword evidence="2" id="KW-1015">Disulfide bond</keyword>
<dbReference type="InterPro" id="IPR017937">
    <property type="entry name" value="Thioredoxin_CS"/>
</dbReference>
<dbReference type="PANTHER" id="PTHR46115">
    <property type="entry name" value="THIOREDOXIN-LIKE PROTEIN 1"/>
    <property type="match status" value="1"/>
</dbReference>
<dbReference type="PROSITE" id="PS00194">
    <property type="entry name" value="THIOREDOXIN_1"/>
    <property type="match status" value="1"/>
</dbReference>
<dbReference type="FunFam" id="3.40.30.10:FF:000245">
    <property type="entry name" value="Thioredoxin"/>
    <property type="match status" value="1"/>
</dbReference>
<dbReference type="Gene3D" id="3.40.30.10">
    <property type="entry name" value="Glutaredoxin"/>
    <property type="match status" value="1"/>
</dbReference>
<dbReference type="AlphaFoldDB" id="A0A0F8X8H9"/>
<feature type="chain" id="PRO_5002529454" description="Thioredoxin domain-containing protein" evidence="3">
    <location>
        <begin position="23"/>
        <end position="161"/>
    </location>
</feature>
<gene>
    <name evidence="5" type="ORF">AOCH_002522</name>
</gene>
<name>A0A0F8X8H9_9EURO</name>
<evidence type="ECO:0000256" key="1">
    <source>
        <dbReference type="ARBA" id="ARBA00008987"/>
    </source>
</evidence>
<reference evidence="5 6" key="1">
    <citation type="submission" date="2015-02" db="EMBL/GenBank/DDBJ databases">
        <title>Draft Genome Sequences of Two Closely-Related Aflatoxigenic Aspergillus Species Obtained from the Cote d'Ivoire.</title>
        <authorList>
            <person name="Moore G.G."/>
            <person name="Beltz S.B."/>
            <person name="Mack B.M."/>
        </authorList>
    </citation>
    <scope>NUCLEOTIDE SEQUENCE [LARGE SCALE GENOMIC DNA]</scope>
    <source>
        <strain evidence="5 6">SRRC1432</strain>
    </source>
</reference>
<dbReference type="InterPro" id="IPR036249">
    <property type="entry name" value="Thioredoxin-like_sf"/>
</dbReference>
<sequence>MEISRLIVVLAIWFAIRYFLNRRNSNPAATMPHGKVIEADKYTYLPANPPPQKASTSNSYIQNSLVAFKALTSTGPVVVDFFATWCGPCKAIAPTIGKLSETYPNVRFIQVDVDKVRDVASQLQVRAMPTFVLFKDGKELEKRVVGGNVKELEEMIKTISA</sequence>
<dbReference type="OrthoDB" id="10263751at2759"/>
<dbReference type="Pfam" id="PF00085">
    <property type="entry name" value="Thioredoxin"/>
    <property type="match status" value="1"/>
</dbReference>